<evidence type="ECO:0000313" key="8">
    <source>
        <dbReference type="Proteomes" id="UP000694843"/>
    </source>
</evidence>
<evidence type="ECO:0000256" key="2">
    <source>
        <dbReference type="ARBA" id="ARBA00006840"/>
    </source>
</evidence>
<keyword evidence="5 6" id="KW-0472">Membrane</keyword>
<dbReference type="AlphaFoldDB" id="A0A6A0HAK2"/>
<dbReference type="InterPro" id="IPR000301">
    <property type="entry name" value="Tetraspanin_animals"/>
</dbReference>
<dbReference type="PANTHER" id="PTHR19282">
    <property type="entry name" value="TETRASPANIN"/>
    <property type="match status" value="1"/>
</dbReference>
<dbReference type="Proteomes" id="UP000711488">
    <property type="component" value="Unassembled WGS sequence"/>
</dbReference>
<feature type="transmembrane region" description="Helical" evidence="6">
    <location>
        <begin position="204"/>
        <end position="228"/>
    </location>
</feature>
<keyword evidence="4 6" id="KW-1133">Transmembrane helix</keyword>
<evidence type="ECO:0000256" key="4">
    <source>
        <dbReference type="ARBA" id="ARBA00022989"/>
    </source>
</evidence>
<dbReference type="EMBL" id="JQDR03004507">
    <property type="protein sequence ID" value="KAA0201987.1"/>
    <property type="molecule type" value="Genomic_DNA"/>
</dbReference>
<dbReference type="KEGG" id="hazt:108680098"/>
<keyword evidence="3 6" id="KW-0812">Transmembrane</keyword>
<dbReference type="PROSITE" id="PS00421">
    <property type="entry name" value="TM4_1"/>
    <property type="match status" value="1"/>
</dbReference>
<comment type="subcellular location">
    <subcellularLocation>
        <location evidence="1 6">Membrane</location>
        <topology evidence="1 6">Multi-pass membrane protein</topology>
    </subcellularLocation>
</comment>
<evidence type="ECO:0000256" key="3">
    <source>
        <dbReference type="ARBA" id="ARBA00022692"/>
    </source>
</evidence>
<dbReference type="OrthoDB" id="6366642at2759"/>
<dbReference type="OMA" id="YTYATIV"/>
<reference evidence="9" key="4">
    <citation type="submission" date="2025-04" db="UniProtKB">
        <authorList>
            <consortium name="RefSeq"/>
        </authorList>
    </citation>
    <scope>IDENTIFICATION</scope>
    <source>
        <tissue evidence="9">Whole organism</tissue>
    </source>
</reference>
<feature type="transmembrane region" description="Helical" evidence="6">
    <location>
        <begin position="7"/>
        <end position="30"/>
    </location>
</feature>
<dbReference type="InterPro" id="IPR008952">
    <property type="entry name" value="Tetraspanin_EC2_sf"/>
</dbReference>
<evidence type="ECO:0000313" key="7">
    <source>
        <dbReference type="EMBL" id="KAA0201987.1"/>
    </source>
</evidence>
<dbReference type="Gene3D" id="1.10.1450.10">
    <property type="entry name" value="Tetraspanin"/>
    <property type="match status" value="1"/>
</dbReference>
<organism evidence="7">
    <name type="scientific">Hyalella azteca</name>
    <name type="common">Amphipod</name>
    <dbReference type="NCBI Taxonomy" id="294128"/>
    <lineage>
        <taxon>Eukaryota</taxon>
        <taxon>Metazoa</taxon>
        <taxon>Ecdysozoa</taxon>
        <taxon>Arthropoda</taxon>
        <taxon>Crustacea</taxon>
        <taxon>Multicrustacea</taxon>
        <taxon>Malacostraca</taxon>
        <taxon>Eumalacostraca</taxon>
        <taxon>Peracarida</taxon>
        <taxon>Amphipoda</taxon>
        <taxon>Senticaudata</taxon>
        <taxon>Talitrida</taxon>
        <taxon>Talitroidea</taxon>
        <taxon>Hyalellidae</taxon>
        <taxon>Hyalella</taxon>
    </lineage>
</organism>
<dbReference type="Proteomes" id="UP000694843">
    <property type="component" value="Unplaced"/>
</dbReference>
<evidence type="ECO:0000256" key="6">
    <source>
        <dbReference type="RuleBase" id="RU361218"/>
    </source>
</evidence>
<dbReference type="GeneID" id="108680098"/>
<evidence type="ECO:0000256" key="1">
    <source>
        <dbReference type="ARBA" id="ARBA00004141"/>
    </source>
</evidence>
<feature type="transmembrane region" description="Helical" evidence="6">
    <location>
        <begin position="50"/>
        <end position="71"/>
    </location>
</feature>
<dbReference type="GO" id="GO:0005886">
    <property type="term" value="C:plasma membrane"/>
    <property type="evidence" value="ECO:0007669"/>
    <property type="project" value="TreeGrafter"/>
</dbReference>
<dbReference type="RefSeq" id="XP_018024345.1">
    <property type="nucleotide sequence ID" value="XM_018168856.2"/>
</dbReference>
<accession>A0A6A0HAK2</accession>
<proteinExistence type="inferred from homology"/>
<gene>
    <name evidence="9" type="primary">LOC108680098</name>
    <name evidence="7" type="ORF">HAZT_HAZT007568</name>
</gene>
<dbReference type="PANTHER" id="PTHR19282:SF544">
    <property type="entry name" value="TETRASPANIN"/>
    <property type="match status" value="1"/>
</dbReference>
<dbReference type="SUPFAM" id="SSF48652">
    <property type="entry name" value="Tetraspanin"/>
    <property type="match status" value="1"/>
</dbReference>
<dbReference type="InterPro" id="IPR018503">
    <property type="entry name" value="Tetraspanin_CS"/>
</dbReference>
<protein>
    <recommendedName>
        <fullName evidence="6">Tetraspanin</fullName>
    </recommendedName>
</protein>
<dbReference type="InterPro" id="IPR018499">
    <property type="entry name" value="Tetraspanin/Peripherin"/>
</dbReference>
<reference evidence="7" key="2">
    <citation type="journal article" date="2018" name="Environ. Sci. Technol.">
        <title>The Toxicogenome of Hyalella azteca: A Model for Sediment Ecotoxicology and Evolutionary Toxicology.</title>
        <authorList>
            <person name="Poynton H.C."/>
            <person name="Hasenbein S."/>
            <person name="Benoit J.B."/>
            <person name="Sepulveda M.S."/>
            <person name="Poelchau M.F."/>
            <person name="Hughes D.S.T."/>
            <person name="Murali S.C."/>
            <person name="Chen S."/>
            <person name="Glastad K.M."/>
            <person name="Goodisman M.A.D."/>
            <person name="Werren J.H."/>
            <person name="Vineis J.H."/>
            <person name="Bowen J.L."/>
            <person name="Friedrich M."/>
            <person name="Jones J."/>
            <person name="Robertson H.M."/>
            <person name="Feyereisen R."/>
            <person name="Mechler-Hickson A."/>
            <person name="Mathers N."/>
            <person name="Lee C.E."/>
            <person name="Colbourne J.K."/>
            <person name="Biales A."/>
            <person name="Johnston J.S."/>
            <person name="Wellborn G.A."/>
            <person name="Rosendale A.J."/>
            <person name="Cridge A.G."/>
            <person name="Munoz-Torres M.C."/>
            <person name="Bain P.A."/>
            <person name="Manny A.R."/>
            <person name="Major K.M."/>
            <person name="Lambert F.N."/>
            <person name="Vulpe C.D."/>
            <person name="Tuck P."/>
            <person name="Blalock B.J."/>
            <person name="Lin Y.Y."/>
            <person name="Smith M.E."/>
            <person name="Ochoa-Acuna H."/>
            <person name="Chen M.M."/>
            <person name="Childers C.P."/>
            <person name="Qu J."/>
            <person name="Dugan S."/>
            <person name="Lee S.L."/>
            <person name="Chao H."/>
            <person name="Dinh H."/>
            <person name="Han Y."/>
            <person name="Doddapaneni H."/>
            <person name="Worley K.C."/>
            <person name="Muzny D.M."/>
            <person name="Gibbs R.A."/>
            <person name="Richards S."/>
        </authorList>
    </citation>
    <scope>NUCLEOTIDE SEQUENCE</scope>
    <source>
        <strain evidence="7">HAZT.00-mixed</strain>
        <tissue evidence="7">Whole organism</tissue>
    </source>
</reference>
<reference evidence="7" key="1">
    <citation type="submission" date="2014-08" db="EMBL/GenBank/DDBJ databases">
        <authorList>
            <person name="Murali S."/>
            <person name="Richards S."/>
            <person name="Bandaranaike D."/>
            <person name="Bellair M."/>
            <person name="Blankenburg K."/>
            <person name="Chao H."/>
            <person name="Dinh H."/>
            <person name="Doddapaneni H."/>
            <person name="Dugan-Rocha S."/>
            <person name="Elkadiri S."/>
            <person name="Gnanaolivu R."/>
            <person name="Hughes D."/>
            <person name="Lee S."/>
            <person name="Li M."/>
            <person name="Ming W."/>
            <person name="Munidasa M."/>
            <person name="Muniz J."/>
            <person name="Nguyen L."/>
            <person name="Osuji N."/>
            <person name="Pu L.-L."/>
            <person name="Puazo M."/>
            <person name="Skinner E."/>
            <person name="Qu C."/>
            <person name="Quiroz J."/>
            <person name="Raj R."/>
            <person name="Weissenberger G."/>
            <person name="Xin Y."/>
            <person name="Zou X."/>
            <person name="Han Y."/>
            <person name="Worley K."/>
            <person name="Muzny D."/>
            <person name="Gibbs R."/>
        </authorList>
    </citation>
    <scope>NUCLEOTIDE SEQUENCE</scope>
    <source>
        <strain evidence="7">HAZT.00-mixed</strain>
        <tissue evidence="7">Whole organism</tissue>
    </source>
</reference>
<comment type="similarity">
    <text evidence="2 6">Belongs to the tetraspanin (TM4SF) family.</text>
</comment>
<keyword evidence="8" id="KW-1185">Reference proteome</keyword>
<evidence type="ECO:0000256" key="5">
    <source>
        <dbReference type="ARBA" id="ARBA00023136"/>
    </source>
</evidence>
<dbReference type="Pfam" id="PF00335">
    <property type="entry name" value="Tetraspanin"/>
    <property type="match status" value="1"/>
</dbReference>
<name>A0A6A0HAK2_HYAAZ</name>
<sequence>MGCFSKFFLFILNFIVFAMGVAVIVLASLILANSDDFKVLLSDGVFTLPIILLILGIIVMLIGFFGCFGAMRESPCLLYTYATIVLVLLCAQIGVAVYGLVEKDEIQEKIANSMAEVFSKYGGDDTELNNALDAAQHQLQCCGVYNYTDWNSGYINSPLPANTVPPGCCKTNVTGCYQNVNTNPDNIYVTGCYTLLVDTIRGQALWLAIGAIILGLVQLGCVLIACGIGKRGGSDHRVY</sequence>
<dbReference type="PRINTS" id="PR00259">
    <property type="entry name" value="TMFOUR"/>
</dbReference>
<dbReference type="PIRSF" id="PIRSF002419">
    <property type="entry name" value="Tetraspanin"/>
    <property type="match status" value="1"/>
</dbReference>
<feature type="transmembrane region" description="Helical" evidence="6">
    <location>
        <begin position="78"/>
        <end position="101"/>
    </location>
</feature>
<reference evidence="7" key="3">
    <citation type="submission" date="2019-06" db="EMBL/GenBank/DDBJ databases">
        <authorList>
            <person name="Poynton C."/>
            <person name="Hasenbein S."/>
            <person name="Benoit J.B."/>
            <person name="Sepulveda M.S."/>
            <person name="Poelchau M.F."/>
            <person name="Murali S.C."/>
            <person name="Chen S."/>
            <person name="Glastad K.M."/>
            <person name="Werren J.H."/>
            <person name="Vineis J.H."/>
            <person name="Bowen J.L."/>
            <person name="Friedrich M."/>
            <person name="Jones J."/>
            <person name="Robertson H.M."/>
            <person name="Feyereisen R."/>
            <person name="Mechler-Hickson A."/>
            <person name="Mathers N."/>
            <person name="Lee C.E."/>
            <person name="Colbourne J.K."/>
            <person name="Biales A."/>
            <person name="Johnston J.S."/>
            <person name="Wellborn G.A."/>
            <person name="Rosendale A.J."/>
            <person name="Cridge A.G."/>
            <person name="Munoz-Torres M.C."/>
            <person name="Bain P.A."/>
            <person name="Manny A.R."/>
            <person name="Major K.M."/>
            <person name="Lambert F.N."/>
            <person name="Vulpe C.D."/>
            <person name="Tuck P."/>
            <person name="Blalock B.J."/>
            <person name="Lin Y.-Y."/>
            <person name="Smith M.E."/>
            <person name="Ochoa-Acuna H."/>
            <person name="Chen M.-J.M."/>
            <person name="Childers C.P."/>
            <person name="Qu J."/>
            <person name="Dugan S."/>
            <person name="Lee S.L."/>
            <person name="Chao H."/>
            <person name="Dinh H."/>
            <person name="Han Y."/>
            <person name="Doddapaneni H."/>
            <person name="Worley K.C."/>
            <person name="Muzny D.M."/>
            <person name="Gibbs R.A."/>
            <person name="Richards S."/>
        </authorList>
    </citation>
    <scope>NUCLEOTIDE SEQUENCE</scope>
    <source>
        <strain evidence="7">HAZT.00-mixed</strain>
        <tissue evidence="7">Whole organism</tissue>
    </source>
</reference>
<evidence type="ECO:0000313" key="9">
    <source>
        <dbReference type="RefSeq" id="XP_018024345.1"/>
    </source>
</evidence>